<keyword evidence="1" id="KW-0808">Transferase</keyword>
<dbReference type="GO" id="GO:0019205">
    <property type="term" value="F:nucleobase-containing compound kinase activity"/>
    <property type="evidence" value="ECO:0007669"/>
    <property type="project" value="InterPro"/>
</dbReference>
<dbReference type="SUPFAM" id="SSF52540">
    <property type="entry name" value="P-loop containing nucleoside triphosphate hydrolases"/>
    <property type="match status" value="1"/>
</dbReference>
<evidence type="ECO:0000256" key="3">
    <source>
        <dbReference type="ARBA" id="ARBA00022741"/>
    </source>
</evidence>
<proteinExistence type="predicted"/>
<keyword evidence="4" id="KW-0418">Kinase</keyword>
<dbReference type="AlphaFoldDB" id="A0A1G2UIQ8"/>
<dbReference type="InterPro" id="IPR027417">
    <property type="entry name" value="P-loop_NTPase"/>
</dbReference>
<gene>
    <name evidence="5" type="ORF">A3I86_02490</name>
</gene>
<evidence type="ECO:0000313" key="5">
    <source>
        <dbReference type="EMBL" id="OHB09335.1"/>
    </source>
</evidence>
<dbReference type="EMBL" id="MHWM01000003">
    <property type="protein sequence ID" value="OHB09335.1"/>
    <property type="molecule type" value="Genomic_DNA"/>
</dbReference>
<dbReference type="InterPro" id="IPR000850">
    <property type="entry name" value="Adenylat/UMP-CMP_kin"/>
</dbReference>
<dbReference type="Pfam" id="PF00406">
    <property type="entry name" value="ADK"/>
    <property type="match status" value="1"/>
</dbReference>
<keyword evidence="3" id="KW-0547">Nucleotide-binding</keyword>
<organism evidence="5 6">
    <name type="scientific">Candidatus Zambryskibacteria bacterium RIFCSPLOWO2_02_FULL_39_14</name>
    <dbReference type="NCBI Taxonomy" id="1802769"/>
    <lineage>
        <taxon>Bacteria</taxon>
        <taxon>Candidatus Zambryskiibacteriota</taxon>
    </lineage>
</organism>
<keyword evidence="2" id="KW-0545">Nucleotide biosynthesis</keyword>
<evidence type="ECO:0000256" key="2">
    <source>
        <dbReference type="ARBA" id="ARBA00022727"/>
    </source>
</evidence>
<reference evidence="5 6" key="1">
    <citation type="journal article" date="2016" name="Nat. Commun.">
        <title>Thousands of microbial genomes shed light on interconnected biogeochemical processes in an aquifer system.</title>
        <authorList>
            <person name="Anantharaman K."/>
            <person name="Brown C.T."/>
            <person name="Hug L.A."/>
            <person name="Sharon I."/>
            <person name="Castelle C.J."/>
            <person name="Probst A.J."/>
            <person name="Thomas B.C."/>
            <person name="Singh A."/>
            <person name="Wilkins M.J."/>
            <person name="Karaoz U."/>
            <person name="Brodie E.L."/>
            <person name="Williams K.H."/>
            <person name="Hubbard S.S."/>
            <person name="Banfield J.F."/>
        </authorList>
    </citation>
    <scope>NUCLEOTIDE SEQUENCE [LARGE SCALE GENOMIC DNA]</scope>
</reference>
<dbReference type="Proteomes" id="UP000177096">
    <property type="component" value="Unassembled WGS sequence"/>
</dbReference>
<dbReference type="GO" id="GO:0009165">
    <property type="term" value="P:nucleotide biosynthetic process"/>
    <property type="evidence" value="ECO:0007669"/>
    <property type="project" value="UniProtKB-KW"/>
</dbReference>
<name>A0A1G2UIQ8_9BACT</name>
<evidence type="ECO:0000313" key="6">
    <source>
        <dbReference type="Proteomes" id="UP000177096"/>
    </source>
</evidence>
<dbReference type="PANTHER" id="PTHR23359">
    <property type="entry name" value="NUCLEOTIDE KINASE"/>
    <property type="match status" value="1"/>
</dbReference>
<accession>A0A1G2UIQ8</accession>
<evidence type="ECO:0008006" key="7">
    <source>
        <dbReference type="Google" id="ProtNLM"/>
    </source>
</evidence>
<comment type="caution">
    <text evidence="5">The sequence shown here is derived from an EMBL/GenBank/DDBJ whole genome shotgun (WGS) entry which is preliminary data.</text>
</comment>
<protein>
    <recommendedName>
        <fullName evidence="7">Adenylate kinase</fullName>
    </recommendedName>
</protein>
<sequence length="180" mass="20415">MGRPGSGKGAQSKLLAQKLGCKVFSTGGHMREIAKRDSFFGRKIKEIVDSGGLTPYWFASFVFEEILFSLEGNEKVVFEGIGRKEAEARLFTEISEWLGRDFIVIYLDVSEKTIIERLKKRRLKEGRVDDNNVQNRLNNYNTDTIHAIDFFRSIGKVIDIDGEPSPDAIANLIWEKLSVL</sequence>
<evidence type="ECO:0000256" key="1">
    <source>
        <dbReference type="ARBA" id="ARBA00022679"/>
    </source>
</evidence>
<dbReference type="GO" id="GO:0005524">
    <property type="term" value="F:ATP binding"/>
    <property type="evidence" value="ECO:0007669"/>
    <property type="project" value="InterPro"/>
</dbReference>
<dbReference type="CDD" id="cd01428">
    <property type="entry name" value="ADK"/>
    <property type="match status" value="1"/>
</dbReference>
<dbReference type="Gene3D" id="3.40.50.300">
    <property type="entry name" value="P-loop containing nucleotide triphosphate hydrolases"/>
    <property type="match status" value="1"/>
</dbReference>
<evidence type="ECO:0000256" key="4">
    <source>
        <dbReference type="ARBA" id="ARBA00022777"/>
    </source>
</evidence>